<sequence length="412" mass="42149">MPVFRYSPTVAPEWLAVAAPGCLLAVRLELTSDRIEPLVALTRGGSTVQGLLDALTSAGLTSTPSFVLAFWLPGRLEEDGVGIVARGEGRALVSTRAGEESVEARGFASWTERHIDGATAVTFELGDPGAPVVDLELDAGSVWVSRISVKEDERDAVPNGERDVALDGERGAGRHVEQATAGNDAGPAVPVSLDDDAIDDDPIDDDPIEGHTIARPSRAVRAARAAAAAGTPAPPAPPAPPLAPAPSLPSAPLLPPAPGASDAPVPADTLGDHDGLTVLAEDLRAARQGAHVPAAVPQSFAVQRYELELPSGSRQPLDVPVVLGRAPSVAGVPASALPHLVTLVGDDISRNHVRVGVEGGTVVVTDLHSSNGTIVIVPGRPPEKLRGGEPTPVIAGTLIDLGGGVTMRVRGV</sequence>
<feature type="region of interest" description="Disordered" evidence="2">
    <location>
        <begin position="154"/>
        <end position="273"/>
    </location>
</feature>
<dbReference type="EMBL" id="RZNB01000004">
    <property type="protein sequence ID" value="RWZ50026.1"/>
    <property type="molecule type" value="Genomic_DNA"/>
</dbReference>
<keyword evidence="5" id="KW-1185">Reference proteome</keyword>
<dbReference type="OrthoDB" id="5485098at2"/>
<dbReference type="Gene3D" id="2.60.200.20">
    <property type="match status" value="1"/>
</dbReference>
<evidence type="ECO:0000256" key="1">
    <source>
        <dbReference type="ARBA" id="ARBA00022553"/>
    </source>
</evidence>
<evidence type="ECO:0000259" key="3">
    <source>
        <dbReference type="PROSITE" id="PS50006"/>
    </source>
</evidence>
<name>A0A3S4AJN0_9MICO</name>
<comment type="caution">
    <text evidence="4">The sequence shown here is derived from an EMBL/GenBank/DDBJ whole genome shotgun (WGS) entry which is preliminary data.</text>
</comment>
<dbReference type="Proteomes" id="UP000288547">
    <property type="component" value="Unassembled WGS sequence"/>
</dbReference>
<evidence type="ECO:0000313" key="5">
    <source>
        <dbReference type="Proteomes" id="UP000288547"/>
    </source>
</evidence>
<accession>A0A3S4AJN0</accession>
<dbReference type="InterPro" id="IPR000253">
    <property type="entry name" value="FHA_dom"/>
</dbReference>
<proteinExistence type="predicted"/>
<dbReference type="SUPFAM" id="SSF49879">
    <property type="entry name" value="SMAD/FHA domain"/>
    <property type="match status" value="1"/>
</dbReference>
<dbReference type="RefSeq" id="WP_128495480.1">
    <property type="nucleotide sequence ID" value="NZ_RZNB01000004.1"/>
</dbReference>
<feature type="compositionally biased region" description="Low complexity" evidence="2">
    <location>
        <begin position="214"/>
        <end position="231"/>
    </location>
</feature>
<keyword evidence="1" id="KW-0597">Phosphoprotein</keyword>
<evidence type="ECO:0000313" key="4">
    <source>
        <dbReference type="EMBL" id="RWZ50026.1"/>
    </source>
</evidence>
<gene>
    <name evidence="4" type="ORF">ELQ90_11825</name>
</gene>
<dbReference type="AlphaFoldDB" id="A0A3S4AJN0"/>
<evidence type="ECO:0000256" key="2">
    <source>
        <dbReference type="SAM" id="MobiDB-lite"/>
    </source>
</evidence>
<protein>
    <submittedName>
        <fullName evidence="4">FHA domain-containing protein</fullName>
    </submittedName>
</protein>
<reference evidence="4 5" key="1">
    <citation type="submission" date="2018-12" db="EMBL/GenBank/DDBJ databases">
        <authorList>
            <person name="Li F."/>
        </authorList>
    </citation>
    <scope>NUCLEOTIDE SEQUENCE [LARGE SCALE GENOMIC DNA]</scope>
    <source>
        <strain evidence="4 5">11W25H-1</strain>
    </source>
</reference>
<dbReference type="PROSITE" id="PS50006">
    <property type="entry name" value="FHA_DOMAIN"/>
    <property type="match status" value="1"/>
</dbReference>
<feature type="compositionally biased region" description="Basic and acidic residues" evidence="2">
    <location>
        <begin position="154"/>
        <end position="177"/>
    </location>
</feature>
<feature type="compositionally biased region" description="Acidic residues" evidence="2">
    <location>
        <begin position="193"/>
        <end position="207"/>
    </location>
</feature>
<dbReference type="Pfam" id="PF00498">
    <property type="entry name" value="FHA"/>
    <property type="match status" value="1"/>
</dbReference>
<feature type="domain" description="FHA" evidence="3">
    <location>
        <begin position="321"/>
        <end position="375"/>
    </location>
</feature>
<feature type="compositionally biased region" description="Pro residues" evidence="2">
    <location>
        <begin position="232"/>
        <end position="258"/>
    </location>
</feature>
<organism evidence="4 5">
    <name type="scientific">Labedella phragmitis</name>
    <dbReference type="NCBI Taxonomy" id="2498849"/>
    <lineage>
        <taxon>Bacteria</taxon>
        <taxon>Bacillati</taxon>
        <taxon>Actinomycetota</taxon>
        <taxon>Actinomycetes</taxon>
        <taxon>Micrococcales</taxon>
        <taxon>Microbacteriaceae</taxon>
        <taxon>Labedella</taxon>
    </lineage>
</organism>
<dbReference type="InterPro" id="IPR008984">
    <property type="entry name" value="SMAD_FHA_dom_sf"/>
</dbReference>